<dbReference type="AlphaFoldDB" id="A0A7X0NKI7"/>
<dbReference type="EMBL" id="JACHHU010000050">
    <property type="protein sequence ID" value="MBB6545133.1"/>
    <property type="molecule type" value="Genomic_DNA"/>
</dbReference>
<protein>
    <submittedName>
        <fullName evidence="2">Uncharacterized protein</fullName>
    </submittedName>
</protein>
<dbReference type="Proteomes" id="UP000537141">
    <property type="component" value="Unassembled WGS sequence"/>
</dbReference>
<name>A0A7X0NKI7_9GAMM</name>
<organism evidence="2 3">
    <name type="scientific">Thalassotalea piscium</name>
    <dbReference type="NCBI Taxonomy" id="1230533"/>
    <lineage>
        <taxon>Bacteria</taxon>
        <taxon>Pseudomonadati</taxon>
        <taxon>Pseudomonadota</taxon>
        <taxon>Gammaproteobacteria</taxon>
        <taxon>Alteromonadales</taxon>
        <taxon>Colwelliaceae</taxon>
        <taxon>Thalassotalea</taxon>
    </lineage>
</organism>
<proteinExistence type="predicted"/>
<evidence type="ECO:0000256" key="1">
    <source>
        <dbReference type="SAM" id="Phobius"/>
    </source>
</evidence>
<evidence type="ECO:0000313" key="3">
    <source>
        <dbReference type="Proteomes" id="UP000537141"/>
    </source>
</evidence>
<keyword evidence="1" id="KW-0812">Transmembrane</keyword>
<keyword evidence="1" id="KW-1133">Transmembrane helix</keyword>
<gene>
    <name evidence="2" type="ORF">HNQ55_003676</name>
</gene>
<dbReference type="RefSeq" id="WP_345530670.1">
    <property type="nucleotide sequence ID" value="NZ_BAABLB010000011.1"/>
</dbReference>
<feature type="transmembrane region" description="Helical" evidence="1">
    <location>
        <begin position="20"/>
        <end position="39"/>
    </location>
</feature>
<sequence>MFIIEVGFRAISSIFTKEGFSFLVGGLIASFIMIHSHGYSKFIVDLNDYLIEVLSMVLGT</sequence>
<reference evidence="2 3" key="1">
    <citation type="submission" date="2020-08" db="EMBL/GenBank/DDBJ databases">
        <title>Genomic Encyclopedia of Type Strains, Phase IV (KMG-IV): sequencing the most valuable type-strain genomes for metagenomic binning, comparative biology and taxonomic classification.</title>
        <authorList>
            <person name="Goeker M."/>
        </authorList>
    </citation>
    <scope>NUCLEOTIDE SEQUENCE [LARGE SCALE GENOMIC DNA]</scope>
    <source>
        <strain evidence="2 3">DSM 26287</strain>
    </source>
</reference>
<keyword evidence="1" id="KW-0472">Membrane</keyword>
<comment type="caution">
    <text evidence="2">The sequence shown here is derived from an EMBL/GenBank/DDBJ whole genome shotgun (WGS) entry which is preliminary data.</text>
</comment>
<keyword evidence="3" id="KW-1185">Reference proteome</keyword>
<accession>A0A7X0NKI7</accession>
<evidence type="ECO:0000313" key="2">
    <source>
        <dbReference type="EMBL" id="MBB6545133.1"/>
    </source>
</evidence>